<dbReference type="OrthoDB" id="8319022at2759"/>
<gene>
    <name evidence="1" type="ORF">TNCT_642491</name>
</gene>
<dbReference type="Proteomes" id="UP000887116">
    <property type="component" value="Unassembled WGS sequence"/>
</dbReference>
<evidence type="ECO:0000313" key="2">
    <source>
        <dbReference type="Proteomes" id="UP000887116"/>
    </source>
</evidence>
<reference evidence="1" key="1">
    <citation type="submission" date="2020-07" db="EMBL/GenBank/DDBJ databases">
        <title>Multicomponent nature underlies the extraordinary mechanical properties of spider dragline silk.</title>
        <authorList>
            <person name="Kono N."/>
            <person name="Nakamura H."/>
            <person name="Mori M."/>
            <person name="Yoshida Y."/>
            <person name="Ohtoshi R."/>
            <person name="Malay A.D."/>
            <person name="Moran D.A.P."/>
            <person name="Tomita M."/>
            <person name="Numata K."/>
            <person name="Arakawa K."/>
        </authorList>
    </citation>
    <scope>NUCLEOTIDE SEQUENCE</scope>
</reference>
<keyword evidence="2" id="KW-1185">Reference proteome</keyword>
<organism evidence="1 2">
    <name type="scientific">Trichonephila clavata</name>
    <name type="common">Joro spider</name>
    <name type="synonym">Nephila clavata</name>
    <dbReference type="NCBI Taxonomy" id="2740835"/>
    <lineage>
        <taxon>Eukaryota</taxon>
        <taxon>Metazoa</taxon>
        <taxon>Ecdysozoa</taxon>
        <taxon>Arthropoda</taxon>
        <taxon>Chelicerata</taxon>
        <taxon>Arachnida</taxon>
        <taxon>Araneae</taxon>
        <taxon>Araneomorphae</taxon>
        <taxon>Entelegynae</taxon>
        <taxon>Araneoidea</taxon>
        <taxon>Nephilidae</taxon>
        <taxon>Trichonephila</taxon>
    </lineage>
</organism>
<dbReference type="EMBL" id="BMAO01033075">
    <property type="protein sequence ID" value="GFQ86836.1"/>
    <property type="molecule type" value="Genomic_DNA"/>
</dbReference>
<dbReference type="AlphaFoldDB" id="A0A8X6KWL9"/>
<proteinExistence type="predicted"/>
<name>A0A8X6KWL9_TRICU</name>
<evidence type="ECO:0000313" key="1">
    <source>
        <dbReference type="EMBL" id="GFQ86836.1"/>
    </source>
</evidence>
<comment type="caution">
    <text evidence="1">The sequence shown here is derived from an EMBL/GenBank/DDBJ whole genome shotgun (WGS) entry which is preliminary data.</text>
</comment>
<protein>
    <submittedName>
        <fullName evidence="1">Uncharacterized protein</fullName>
    </submittedName>
</protein>
<sequence length="86" mass="10121">MKTHWAAASARFTMTFVNNPFGHKCDVRDHLWFLRSLKPTKEKHLSLLNNTFPEEPLTENWVTCEKLTEFEQSAHVVTFKQICLSR</sequence>
<accession>A0A8X6KWL9</accession>